<proteinExistence type="predicted"/>
<dbReference type="Proteomes" id="UP000530514">
    <property type="component" value="Unassembled WGS sequence"/>
</dbReference>
<gene>
    <name evidence="1" type="ORF">H1164_02075</name>
</gene>
<evidence type="ECO:0000313" key="1">
    <source>
        <dbReference type="EMBL" id="MBA4541691.1"/>
    </source>
</evidence>
<comment type="caution">
    <text evidence="1">The sequence shown here is derived from an EMBL/GenBank/DDBJ whole genome shotgun (WGS) entry which is preliminary data.</text>
</comment>
<accession>A0A7W1X7Y0</accession>
<dbReference type="EMBL" id="JACEIP010000002">
    <property type="protein sequence ID" value="MBA4541691.1"/>
    <property type="molecule type" value="Genomic_DNA"/>
</dbReference>
<protein>
    <submittedName>
        <fullName evidence="1">Uncharacterized protein</fullName>
    </submittedName>
</protein>
<evidence type="ECO:0000313" key="2">
    <source>
        <dbReference type="Proteomes" id="UP000530514"/>
    </source>
</evidence>
<reference evidence="1 2" key="1">
    <citation type="submission" date="2020-07" db="EMBL/GenBank/DDBJ databases">
        <authorList>
            <person name="Feng H."/>
        </authorList>
    </citation>
    <scope>NUCLEOTIDE SEQUENCE [LARGE SCALE GENOMIC DNA]</scope>
    <source>
        <strain evidence="2">s-11</strain>
    </source>
</reference>
<dbReference type="RefSeq" id="WP_160173850.1">
    <property type="nucleotide sequence ID" value="NZ_JACEIP010000002.1"/>
</dbReference>
<sequence>MVQVIGSSPDPELNDLTDLMLIRIMQEMATAKSGILSLILHDLQNHHRYCQV</sequence>
<dbReference type="AlphaFoldDB" id="A0A7W1X7Y0"/>
<organism evidence="1 2">
    <name type="scientific">Thermoactinomyces daqus</name>
    <dbReference type="NCBI Taxonomy" id="1329516"/>
    <lineage>
        <taxon>Bacteria</taxon>
        <taxon>Bacillati</taxon>
        <taxon>Bacillota</taxon>
        <taxon>Bacilli</taxon>
        <taxon>Bacillales</taxon>
        <taxon>Thermoactinomycetaceae</taxon>
        <taxon>Thermoactinomyces</taxon>
    </lineage>
</organism>
<keyword evidence="2" id="KW-1185">Reference proteome</keyword>
<name>A0A7W1X7Y0_9BACL</name>